<dbReference type="EMBL" id="BARW01010172">
    <property type="protein sequence ID" value="GAI73724.1"/>
    <property type="molecule type" value="Genomic_DNA"/>
</dbReference>
<dbReference type="AlphaFoldDB" id="X1T0X6"/>
<proteinExistence type="predicted"/>
<accession>X1T0X6</accession>
<comment type="caution">
    <text evidence="1">The sequence shown here is derived from an EMBL/GenBank/DDBJ whole genome shotgun (WGS) entry which is preliminary data.</text>
</comment>
<evidence type="ECO:0000313" key="1">
    <source>
        <dbReference type="EMBL" id="GAI73724.1"/>
    </source>
</evidence>
<sequence length="36" mass="4619">MSEIKYWKKEWVEKVIEKTKQYPQHIFQFLTRYPDT</sequence>
<gene>
    <name evidence="1" type="ORF">S12H4_20154</name>
</gene>
<organism evidence="1">
    <name type="scientific">marine sediment metagenome</name>
    <dbReference type="NCBI Taxonomy" id="412755"/>
    <lineage>
        <taxon>unclassified sequences</taxon>
        <taxon>metagenomes</taxon>
        <taxon>ecological metagenomes</taxon>
    </lineage>
</organism>
<reference evidence="1" key="1">
    <citation type="journal article" date="2014" name="Front. Microbiol.">
        <title>High frequency of phylogenetically diverse reductive dehalogenase-homologous genes in deep subseafloor sedimentary metagenomes.</title>
        <authorList>
            <person name="Kawai M."/>
            <person name="Futagami T."/>
            <person name="Toyoda A."/>
            <person name="Takaki Y."/>
            <person name="Nishi S."/>
            <person name="Hori S."/>
            <person name="Arai W."/>
            <person name="Tsubouchi T."/>
            <person name="Morono Y."/>
            <person name="Uchiyama I."/>
            <person name="Ito T."/>
            <person name="Fujiyama A."/>
            <person name="Inagaki F."/>
            <person name="Takami H."/>
        </authorList>
    </citation>
    <scope>NUCLEOTIDE SEQUENCE</scope>
    <source>
        <strain evidence="1">Expedition CK06-06</strain>
    </source>
</reference>
<name>X1T0X6_9ZZZZ</name>
<protein>
    <submittedName>
        <fullName evidence="1">Uncharacterized protein</fullName>
    </submittedName>
</protein>
<feature type="non-terminal residue" evidence="1">
    <location>
        <position position="36"/>
    </location>
</feature>